<dbReference type="PANTHER" id="PTHR45947:SF3">
    <property type="entry name" value="SULFOQUINOVOSYL TRANSFERASE SQD2"/>
    <property type="match status" value="1"/>
</dbReference>
<sequence length="142" mass="16122">EVVYLTGEHSIIRKLNKRYSKYKNVHFTGWLDRQDLLELIAEAKATLFFGEEDLGLVPLESIALGTPVVALASGGALETIEDGVNGVFIDELEYNAIHLALKRCEGIRINRRIERERYEKFSNSNFRTAITKVVKDAKAQRQ</sequence>
<dbReference type="InterPro" id="IPR050194">
    <property type="entry name" value="Glycosyltransferase_grp1"/>
</dbReference>
<dbReference type="Pfam" id="PF00534">
    <property type="entry name" value="Glycos_transf_1"/>
    <property type="match status" value="1"/>
</dbReference>
<protein>
    <submittedName>
        <fullName evidence="2">Glycosyltransferase</fullName>
        <ecNumber evidence="2">2.4.-.-</ecNumber>
    </submittedName>
</protein>
<accession>A0A955KYF3</accession>
<dbReference type="AlphaFoldDB" id="A0A955KYF3"/>
<dbReference type="GO" id="GO:0016757">
    <property type="term" value="F:glycosyltransferase activity"/>
    <property type="evidence" value="ECO:0007669"/>
    <property type="project" value="UniProtKB-KW"/>
</dbReference>
<reference evidence="2" key="2">
    <citation type="journal article" date="2021" name="Microbiome">
        <title>Successional dynamics and alternative stable states in a saline activated sludge microbial community over 9 years.</title>
        <authorList>
            <person name="Wang Y."/>
            <person name="Ye J."/>
            <person name="Ju F."/>
            <person name="Liu L."/>
            <person name="Boyd J.A."/>
            <person name="Deng Y."/>
            <person name="Parks D.H."/>
            <person name="Jiang X."/>
            <person name="Yin X."/>
            <person name="Woodcroft B.J."/>
            <person name="Tyson G.W."/>
            <person name="Hugenholtz P."/>
            <person name="Polz M.F."/>
            <person name="Zhang T."/>
        </authorList>
    </citation>
    <scope>NUCLEOTIDE SEQUENCE</scope>
    <source>
        <strain evidence="2">HKST-UBA17</strain>
    </source>
</reference>
<feature type="domain" description="Glycosyl transferase family 1" evidence="1">
    <location>
        <begin position="14"/>
        <end position="104"/>
    </location>
</feature>
<reference evidence="2" key="1">
    <citation type="submission" date="2020-04" db="EMBL/GenBank/DDBJ databases">
        <authorList>
            <person name="Zhang T."/>
        </authorList>
    </citation>
    <scope>NUCLEOTIDE SEQUENCE</scope>
    <source>
        <strain evidence="2">HKST-UBA17</strain>
    </source>
</reference>
<keyword evidence="2" id="KW-0328">Glycosyltransferase</keyword>
<dbReference type="Gene3D" id="3.40.50.2000">
    <property type="entry name" value="Glycogen Phosphorylase B"/>
    <property type="match status" value="1"/>
</dbReference>
<evidence type="ECO:0000259" key="1">
    <source>
        <dbReference type="Pfam" id="PF00534"/>
    </source>
</evidence>
<dbReference type="SUPFAM" id="SSF53756">
    <property type="entry name" value="UDP-Glycosyltransferase/glycogen phosphorylase"/>
    <property type="match status" value="1"/>
</dbReference>
<evidence type="ECO:0000313" key="3">
    <source>
        <dbReference type="Proteomes" id="UP000741282"/>
    </source>
</evidence>
<evidence type="ECO:0000313" key="2">
    <source>
        <dbReference type="EMBL" id="MCA9377195.1"/>
    </source>
</evidence>
<dbReference type="EC" id="2.4.-.-" evidence="2"/>
<proteinExistence type="predicted"/>
<keyword evidence="2" id="KW-0808">Transferase</keyword>
<name>A0A955KYF3_9BACT</name>
<gene>
    <name evidence="2" type="ORF">KC685_04740</name>
</gene>
<feature type="non-terminal residue" evidence="2">
    <location>
        <position position="1"/>
    </location>
</feature>
<dbReference type="InterPro" id="IPR001296">
    <property type="entry name" value="Glyco_trans_1"/>
</dbReference>
<organism evidence="2 3">
    <name type="scientific">Candidatus Dojkabacteria bacterium</name>
    <dbReference type="NCBI Taxonomy" id="2099670"/>
    <lineage>
        <taxon>Bacteria</taxon>
        <taxon>Candidatus Dojkabacteria</taxon>
    </lineage>
</organism>
<comment type="caution">
    <text evidence="2">The sequence shown here is derived from an EMBL/GenBank/DDBJ whole genome shotgun (WGS) entry which is preliminary data.</text>
</comment>
<dbReference type="EMBL" id="JAGQLN010000023">
    <property type="protein sequence ID" value="MCA9377195.1"/>
    <property type="molecule type" value="Genomic_DNA"/>
</dbReference>
<dbReference type="Proteomes" id="UP000741282">
    <property type="component" value="Unassembled WGS sequence"/>
</dbReference>
<dbReference type="PANTHER" id="PTHR45947">
    <property type="entry name" value="SULFOQUINOVOSYL TRANSFERASE SQD2"/>
    <property type="match status" value="1"/>
</dbReference>